<feature type="signal peptide" evidence="4">
    <location>
        <begin position="1"/>
        <end position="20"/>
    </location>
</feature>
<feature type="compositionally biased region" description="Polar residues" evidence="3">
    <location>
        <begin position="180"/>
        <end position="193"/>
    </location>
</feature>
<dbReference type="InParanoid" id="C5L3E4"/>
<evidence type="ECO:0000256" key="3">
    <source>
        <dbReference type="SAM" id="MobiDB-lite"/>
    </source>
</evidence>
<reference evidence="5 6" key="1">
    <citation type="submission" date="2008-07" db="EMBL/GenBank/DDBJ databases">
        <authorList>
            <person name="El-Sayed N."/>
            <person name="Caler E."/>
            <person name="Inman J."/>
            <person name="Amedeo P."/>
            <person name="Hass B."/>
            <person name="Wortman J."/>
        </authorList>
    </citation>
    <scope>NUCLEOTIDE SEQUENCE [LARGE SCALE GENOMIC DNA]</scope>
    <source>
        <strain evidence="6">ATCC 50983 / TXsc</strain>
    </source>
</reference>
<evidence type="ECO:0000256" key="1">
    <source>
        <dbReference type="ARBA" id="ARBA00023529"/>
    </source>
</evidence>
<evidence type="ECO:0000256" key="2">
    <source>
        <dbReference type="ARBA" id="ARBA00023619"/>
    </source>
</evidence>
<sequence>MKPLVTLFWFFSCDYVYVKARVGGNQHIHSAPKRTHVTIAIIDNGIEASHPDLEGVVIEGYNIVDDNSDTSLVSLLDICDLPSLKEARVWPPLGKVGLAARLNQAPGGGKHLGHGVMAEEGLLIWNRLGLGHESLDGFLRDSLRRMPESYKGCRRKLNADAQRRQNKYQVSQIIDRVLSNKPNSEVSASQPSMRSKLPNAGDQCSDDDSDASP</sequence>
<keyword evidence="6" id="KW-1185">Reference proteome</keyword>
<gene>
    <name evidence="5" type="ORF">Pmar_PMAR028963</name>
</gene>
<comment type="catalytic activity">
    <reaction evidence="1">
        <text>Hydrolysis of proteins with broad specificity for peptide bonds, and a preference for a large uncharged residue in P1. Hydrolyzes peptide amides.</text>
        <dbReference type="EC" id="3.4.21.62"/>
    </reaction>
</comment>
<evidence type="ECO:0000313" key="5">
    <source>
        <dbReference type="EMBL" id="EER08750.1"/>
    </source>
</evidence>
<dbReference type="EMBL" id="GG678882">
    <property type="protein sequence ID" value="EER08750.1"/>
    <property type="molecule type" value="Genomic_DNA"/>
</dbReference>
<dbReference type="SUPFAM" id="SSF52743">
    <property type="entry name" value="Subtilisin-like"/>
    <property type="match status" value="1"/>
</dbReference>
<feature type="region of interest" description="Disordered" evidence="3">
    <location>
        <begin position="179"/>
        <end position="213"/>
    </location>
</feature>
<keyword evidence="4" id="KW-0732">Signal</keyword>
<dbReference type="InterPro" id="IPR036852">
    <property type="entry name" value="Peptidase_S8/S53_dom_sf"/>
</dbReference>
<proteinExistence type="predicted"/>
<dbReference type="AlphaFoldDB" id="C5L3E4"/>
<accession>C5L3E4</accession>
<feature type="chain" id="PRO_5002952266" description="subtilisin" evidence="4">
    <location>
        <begin position="21"/>
        <end position="213"/>
    </location>
</feature>
<dbReference type="GO" id="GO:0006508">
    <property type="term" value="P:proteolysis"/>
    <property type="evidence" value="ECO:0007669"/>
    <property type="project" value="InterPro"/>
</dbReference>
<organism evidence="6">
    <name type="scientific">Perkinsus marinus (strain ATCC 50983 / TXsc)</name>
    <dbReference type="NCBI Taxonomy" id="423536"/>
    <lineage>
        <taxon>Eukaryota</taxon>
        <taxon>Sar</taxon>
        <taxon>Alveolata</taxon>
        <taxon>Perkinsozoa</taxon>
        <taxon>Perkinsea</taxon>
        <taxon>Perkinsida</taxon>
        <taxon>Perkinsidae</taxon>
        <taxon>Perkinsus</taxon>
    </lineage>
</organism>
<dbReference type="GeneID" id="9043059"/>
<dbReference type="EC" id="3.4.21.62" evidence="2"/>
<evidence type="ECO:0000313" key="6">
    <source>
        <dbReference type="Proteomes" id="UP000007800"/>
    </source>
</evidence>
<dbReference type="Gene3D" id="3.40.50.200">
    <property type="entry name" value="Peptidase S8/S53 domain"/>
    <property type="match status" value="1"/>
</dbReference>
<protein>
    <recommendedName>
        <fullName evidence="2">subtilisin</fullName>
        <ecNumber evidence="2">3.4.21.62</ecNumber>
    </recommendedName>
</protein>
<dbReference type="RefSeq" id="XP_002776934.1">
    <property type="nucleotide sequence ID" value="XM_002776888.1"/>
</dbReference>
<dbReference type="OrthoDB" id="10510213at2759"/>
<evidence type="ECO:0000256" key="4">
    <source>
        <dbReference type="SAM" id="SignalP"/>
    </source>
</evidence>
<feature type="compositionally biased region" description="Acidic residues" evidence="3">
    <location>
        <begin position="204"/>
        <end position="213"/>
    </location>
</feature>
<dbReference type="Proteomes" id="UP000007800">
    <property type="component" value="Unassembled WGS sequence"/>
</dbReference>
<dbReference type="GO" id="GO:0004252">
    <property type="term" value="F:serine-type endopeptidase activity"/>
    <property type="evidence" value="ECO:0007669"/>
    <property type="project" value="UniProtKB-EC"/>
</dbReference>
<name>C5L3E4_PERM5</name>